<reference evidence="2" key="2">
    <citation type="submission" date="2015-03" db="EMBL/GenBank/DDBJ databases">
        <title>The genome and structure of Sinorhizobium meliloti phage phiM9.</title>
        <authorList>
            <person name="Johnson M.C."/>
            <person name="Tatum K.B."/>
            <person name="Lynn J.S."/>
            <person name="Brewer T.E."/>
            <person name="Washburn B.K."/>
            <person name="Stroupe M.E."/>
            <person name="Jones K.M."/>
        </authorList>
    </citation>
    <scope>NUCLEOTIDE SEQUENCE [LARGE SCALE GENOMIC DNA]</scope>
</reference>
<name>A0A0F6R641_9CAUD</name>
<dbReference type="OrthoDB" id="12022at10239"/>
<protein>
    <submittedName>
        <fullName evidence="1">Clamp loader subunit</fullName>
    </submittedName>
</protein>
<dbReference type="KEGG" id="vg:26517927"/>
<reference evidence="1 2" key="1">
    <citation type="journal article" date="2015" name="J. Virol.">
        <title>Sinorhizobium meliloti Phage ?M9 Defines a New Group of T4 Superfamily Phages with Unusual Genomic Features but a Common T=16 Capsid.</title>
        <authorList>
            <person name="Johnson M.C."/>
            <person name="Tatum K.B."/>
            <person name="Lynn J.S."/>
            <person name="Brewer T.E."/>
            <person name="Lu S."/>
            <person name="Washburn B.K."/>
            <person name="Stroupe M.E."/>
            <person name="Jones K.M."/>
        </authorList>
    </citation>
    <scope>NUCLEOTIDE SEQUENCE [LARGE SCALE GENOMIC DNA]</scope>
</reference>
<evidence type="ECO:0000313" key="1">
    <source>
        <dbReference type="EMBL" id="AKE44875.1"/>
    </source>
</evidence>
<sequence>MASPFDLVKSASSSIENEVLSGKLEMKEGDSFVFLRSFANFEDTVLYADELNLHPGIPARYKYHFMHFFTNPKRNRFAKWTRPVEEFSKETVARAIDIFEVSRTDALNILRKLQDEGRLGHFEEKYVGKKEKKK</sequence>
<gene>
    <name evidence="1" type="ORF">Sm_phiM9_248</name>
</gene>
<dbReference type="GeneID" id="26517927"/>
<dbReference type="EMBL" id="KP881232">
    <property type="protein sequence ID" value="AKE44875.1"/>
    <property type="molecule type" value="Genomic_DNA"/>
</dbReference>
<dbReference type="RefSeq" id="YP_009189629.1">
    <property type="nucleotide sequence ID" value="NC_028676.1"/>
</dbReference>
<organism evidence="1 2">
    <name type="scientific">Sinorhizobium phage phiM9</name>
    <dbReference type="NCBI Taxonomy" id="1636182"/>
    <lineage>
        <taxon>Viruses</taxon>
        <taxon>Duplodnaviria</taxon>
        <taxon>Heunggongvirae</taxon>
        <taxon>Uroviricota</taxon>
        <taxon>Caudoviricetes</taxon>
        <taxon>Pootjesviridae</taxon>
        <taxon>Emnonavirus</taxon>
        <taxon>Emnonavirus phiM9</taxon>
    </lineage>
</organism>
<dbReference type="Proteomes" id="UP000033804">
    <property type="component" value="Segment"/>
</dbReference>
<evidence type="ECO:0000313" key="2">
    <source>
        <dbReference type="Proteomes" id="UP000033804"/>
    </source>
</evidence>
<proteinExistence type="predicted"/>
<accession>A0A0F6R641</accession>
<keyword evidence="2" id="KW-1185">Reference proteome</keyword>